<dbReference type="EMBL" id="CP045915">
    <property type="protein sequence ID" value="QGH35871.1"/>
    <property type="molecule type" value="Genomic_DNA"/>
</dbReference>
<dbReference type="KEGG" id="grc:GI584_18230"/>
<organism evidence="2 3">
    <name type="scientific">Gracilibacillus salitolerans</name>
    <dbReference type="NCBI Taxonomy" id="2663022"/>
    <lineage>
        <taxon>Bacteria</taxon>
        <taxon>Bacillati</taxon>
        <taxon>Bacillota</taxon>
        <taxon>Bacilli</taxon>
        <taxon>Bacillales</taxon>
        <taxon>Bacillaceae</taxon>
        <taxon>Gracilibacillus</taxon>
    </lineage>
</organism>
<dbReference type="Gene3D" id="3.30.360.10">
    <property type="entry name" value="Dihydrodipicolinate Reductase, domain 2"/>
    <property type="match status" value="1"/>
</dbReference>
<reference evidence="2 3" key="1">
    <citation type="submission" date="2019-11" db="EMBL/GenBank/DDBJ databases">
        <title>Gracilibacillus salitolerans sp. nov., a moderate halophile isolated from a saline soil in northwest China.</title>
        <authorList>
            <person name="Gan L."/>
        </authorList>
    </citation>
    <scope>NUCLEOTIDE SEQUENCE [LARGE SCALE GENOMIC DNA]</scope>
    <source>
        <strain evidence="2 3">SCU50</strain>
    </source>
</reference>
<proteinExistence type="predicted"/>
<dbReference type="SUPFAM" id="SSF55347">
    <property type="entry name" value="Glyceraldehyde-3-phosphate dehydrogenase-like, C-terminal domain"/>
    <property type="match status" value="1"/>
</dbReference>
<dbReference type="Pfam" id="PF22725">
    <property type="entry name" value="GFO_IDH_MocA_C3"/>
    <property type="match status" value="1"/>
</dbReference>
<dbReference type="PANTHER" id="PTHR43249:SF1">
    <property type="entry name" value="D-GLUCOSIDE 3-DEHYDROGENASE"/>
    <property type="match status" value="1"/>
</dbReference>
<keyword evidence="3" id="KW-1185">Reference proteome</keyword>
<protein>
    <recommendedName>
        <fullName evidence="1">GFO/IDH/MocA-like oxidoreductase domain-containing protein</fullName>
    </recommendedName>
</protein>
<gene>
    <name evidence="2" type="ORF">GI584_18230</name>
</gene>
<sequence>MGSFLINGQSRRYQKLKGLLSNNRIGKIRNWQWTATKTWRPQAYYEQNDWRATWNGEGGGILINQASHHIDLIAWLFGMPQKVYAHLKYGSQRDITVDDDVTTVLRYANGMSGVFTTRTHDFFGADRLEILGDKGKIVIENGDSMNIKVFDQEEQLWSKELDISEFKAIEENAPLYQEKFLEFQDVGQNPYVNIMENFTENITKNIPLYATREDGERNVELINAIYLSDWLQKEMDIPFDHSLYLEKLNEIMRNERED</sequence>
<dbReference type="PANTHER" id="PTHR43249">
    <property type="entry name" value="UDP-N-ACETYL-2-AMINO-2-DEOXY-D-GLUCURONATE OXIDASE"/>
    <property type="match status" value="1"/>
</dbReference>
<feature type="domain" description="GFO/IDH/MocA-like oxidoreductase" evidence="1">
    <location>
        <begin position="13"/>
        <end position="137"/>
    </location>
</feature>
<dbReference type="Proteomes" id="UP000339690">
    <property type="component" value="Chromosome"/>
</dbReference>
<evidence type="ECO:0000313" key="3">
    <source>
        <dbReference type="Proteomes" id="UP000339690"/>
    </source>
</evidence>
<evidence type="ECO:0000259" key="1">
    <source>
        <dbReference type="Pfam" id="PF22725"/>
    </source>
</evidence>
<accession>A0A5Q2TP06</accession>
<name>A0A5Q2TP06_9BACI</name>
<evidence type="ECO:0000313" key="2">
    <source>
        <dbReference type="EMBL" id="QGH35871.1"/>
    </source>
</evidence>
<dbReference type="InterPro" id="IPR052515">
    <property type="entry name" value="Gfo/Idh/MocA_Oxidoreductase"/>
</dbReference>
<dbReference type="AlphaFoldDB" id="A0A5Q2TP06"/>
<dbReference type="InterPro" id="IPR055170">
    <property type="entry name" value="GFO_IDH_MocA-like_dom"/>
</dbReference>